<dbReference type="InterPro" id="IPR011993">
    <property type="entry name" value="PH-like_dom_sf"/>
</dbReference>
<feature type="region of interest" description="Disordered" evidence="1">
    <location>
        <begin position="769"/>
        <end position="901"/>
    </location>
</feature>
<reference evidence="3 4" key="1">
    <citation type="submission" date="2018-05" db="EMBL/GenBank/DDBJ databases">
        <title>Genome sequencing and assembly of the regulated plant pathogen Lachnellula willkommii and related sister species for the development of diagnostic species identification markers.</title>
        <authorList>
            <person name="Giroux E."/>
            <person name="Bilodeau G."/>
        </authorList>
    </citation>
    <scope>NUCLEOTIDE SEQUENCE [LARGE SCALE GENOMIC DNA]</scope>
    <source>
        <strain evidence="3 4">CBS 268.59</strain>
    </source>
</reference>
<feature type="compositionally biased region" description="Polar residues" evidence="1">
    <location>
        <begin position="1154"/>
        <end position="1169"/>
    </location>
</feature>
<sequence length="1367" mass="149504">MTSSEIPKMGTRNRGELQCAERFPAECFSNSNRDSQSPVSAKPTPIQTRQDPFQYDPPRQDSGRDSVVAGSSAQPYNMDGSFPQTRRQRERAPSSSRPMSMVQTYQPPLMDISQDTLPELQPIFTFLNSHGNKLYQEGYFLKLDDQNTQGRANADRTWTECFAQLVGTVLSLWDAAELDAAGTDGEVLPKFINLTDASIKMIESLPTRSDSEAPLQNVLSISTAGKNRYLLHFNSHHSLVQWTAGIRLAMFEHATLQEAYTGALIAGKGKALNNINIIMERSKLRSEDWARVRFGAGTPWRRCWCVITPPDEKEVQKLQKQLNKKKSAYDRSRPPVLKGDIKFYDTKKTKKVRPIATITDAYSAFAIYPQSKPLIDASTLVKVEGSITIHSNPPSTTEGFVFVMPEVHPAVTGFEMMLRWLFPVFDTFALYGRPGRLVADTSDPQSLMFAMPKHRRYGYLEILDVTGLIVEQGSATWRESDWRRKMKELTKKRMTAIENGSRTNSRYSSRRSTRNSFGPSRSRIQFDDSASIRSSPSINWGQAPAADGTNGGLPRTDSAPPASAAFTPPRKNPLPHHRSVSETHGLDRYSHQNQSSNYDGSFDHPPPPPPHHVGVATGRYMNEMASTPERVSSEDEQASRASPVRELQELQATTSPEPVAAPPAFSHAPGTLPISKPYQSPELRKANSRMSNATLSQLAGAGGVNAAYLGHGEPRTSGDRRRQNVGQIAEESGQRGVPSDNANTNEFRANQDGLNEGLVASSLNTRFSFENSSPSRPLDFDSRTNYSQHHQQHPLASSIEFTSETASGHPQPSTSSNRGNAPNSRTYEPPHISNTSGMNDPNPRAQHGHVSQLSEISNNSATSQPPRLQTTQSILRKPLPVRQASVQTTASVETPSSTGSLAQHVIDESAFDMIRRRETLHPVPQMHRQKSGASSVYEDTASTDSPDYASTTRPSIDTQKSVERPRAGTKKTVGDPDVGHPYDGANDIRSSIHIDFGPTLNYASDRLPQQQNPVRGQSPGPAQGYGGERSQNQSPTRGVSPGPGMSYAGDGVPKQRSPRPDSSGQSKSPIRNIHTPENPHYRNVSAEGRTVAWQPGMAMGASPSTPQQSITPEQFVHQRFVAATAPQYAHQRQTSGNTLGRNTPTPPLVRNRSSELLAQQGHSRSSSADLLQRPSSRGASAALAPAGSGDIATKLSAREQEHIARVTGQPLINMAHNNKQGAPGGGLVGAISAREQEKQQMKQGINSQAVQQAIAQRQQQAMYQQYSEQATGNRLSQYGMSHYTQSQYPQSQHPQSQYPAQPQTQQGWVSPAANVFAQGGGWAAPSPGYAATEQGRQSPSFQAQQQYFPPQGGRGRGNAGGSYGPPY</sequence>
<name>A0A8T9C522_9HELO</name>
<dbReference type="Gene3D" id="2.30.29.30">
    <property type="entry name" value="Pleckstrin-homology domain (PH domain)/Phosphotyrosine-binding domain (PTB)"/>
    <property type="match status" value="1"/>
</dbReference>
<dbReference type="PROSITE" id="PS50003">
    <property type="entry name" value="PH_DOMAIN"/>
    <property type="match status" value="1"/>
</dbReference>
<feature type="compositionally biased region" description="Polar residues" evidence="1">
    <location>
        <begin position="1130"/>
        <end position="1143"/>
    </location>
</feature>
<feature type="region of interest" description="Disordered" evidence="1">
    <location>
        <begin position="492"/>
        <end position="689"/>
    </location>
</feature>
<feature type="compositionally biased region" description="Basic and acidic residues" evidence="1">
    <location>
        <begin position="712"/>
        <end position="722"/>
    </location>
</feature>
<feature type="compositionally biased region" description="Gly residues" evidence="1">
    <location>
        <begin position="1352"/>
        <end position="1367"/>
    </location>
</feature>
<dbReference type="OrthoDB" id="5563754at2759"/>
<feature type="compositionally biased region" description="Polar residues" evidence="1">
    <location>
        <begin position="884"/>
        <end position="901"/>
    </location>
</feature>
<dbReference type="EMBL" id="QGMK01000621">
    <property type="protein sequence ID" value="TVY80738.1"/>
    <property type="molecule type" value="Genomic_DNA"/>
</dbReference>
<feature type="region of interest" description="Disordered" evidence="1">
    <location>
        <begin position="706"/>
        <end position="748"/>
    </location>
</feature>
<evidence type="ECO:0000259" key="2">
    <source>
        <dbReference type="PROSITE" id="PS50003"/>
    </source>
</evidence>
<dbReference type="InterPro" id="IPR058155">
    <property type="entry name" value="Skg3/CAF120-like_PH"/>
</dbReference>
<dbReference type="FunFam" id="2.30.29.30:FF:000203">
    <property type="entry name" value="PH domain-containing protein"/>
    <property type="match status" value="1"/>
</dbReference>
<feature type="compositionally biased region" description="Basic and acidic residues" evidence="1">
    <location>
        <begin position="579"/>
        <end position="590"/>
    </location>
</feature>
<feature type="domain" description="PH" evidence="2">
    <location>
        <begin position="133"/>
        <end position="251"/>
    </location>
</feature>
<keyword evidence="4" id="KW-1185">Reference proteome</keyword>
<evidence type="ECO:0000313" key="3">
    <source>
        <dbReference type="EMBL" id="TVY80738.1"/>
    </source>
</evidence>
<feature type="region of interest" description="Disordered" evidence="1">
    <location>
        <begin position="1127"/>
        <end position="1187"/>
    </location>
</feature>
<dbReference type="Pfam" id="PF00169">
    <property type="entry name" value="PH"/>
    <property type="match status" value="1"/>
</dbReference>
<feature type="compositionally biased region" description="Polar residues" evidence="1">
    <location>
        <begin position="531"/>
        <end position="540"/>
    </location>
</feature>
<dbReference type="SMART" id="SM00233">
    <property type="entry name" value="PH"/>
    <property type="match status" value="1"/>
</dbReference>
<feature type="compositionally biased region" description="Basic and acidic residues" evidence="1">
    <location>
        <begin position="960"/>
        <end position="980"/>
    </location>
</feature>
<proteinExistence type="predicted"/>
<feature type="compositionally biased region" description="Polar residues" evidence="1">
    <location>
        <begin position="1060"/>
        <end position="1069"/>
    </location>
</feature>
<feature type="compositionally biased region" description="Polar residues" evidence="1">
    <location>
        <begin position="28"/>
        <end position="51"/>
    </location>
</feature>
<evidence type="ECO:0000313" key="4">
    <source>
        <dbReference type="Proteomes" id="UP000469558"/>
    </source>
</evidence>
<feature type="region of interest" description="Disordered" evidence="1">
    <location>
        <begin position="1283"/>
        <end position="1367"/>
    </location>
</feature>
<feature type="compositionally biased region" description="Polar residues" evidence="1">
    <location>
        <begin position="799"/>
        <end position="839"/>
    </location>
</feature>
<protein>
    <submittedName>
        <fullName evidence="3">Protein SKG3</fullName>
    </submittedName>
</protein>
<feature type="compositionally biased region" description="Low complexity" evidence="1">
    <location>
        <begin position="1173"/>
        <end position="1187"/>
    </location>
</feature>
<feature type="compositionally biased region" description="Low complexity" evidence="1">
    <location>
        <begin position="558"/>
        <end position="569"/>
    </location>
</feature>
<dbReference type="InterPro" id="IPR001849">
    <property type="entry name" value="PH_domain"/>
</dbReference>
<evidence type="ECO:0000256" key="1">
    <source>
        <dbReference type="SAM" id="MobiDB-lite"/>
    </source>
</evidence>
<feature type="compositionally biased region" description="Polar residues" evidence="1">
    <location>
        <begin position="849"/>
        <end position="874"/>
    </location>
</feature>
<accession>A0A8T9C522</accession>
<feature type="compositionally biased region" description="Low complexity" evidence="1">
    <location>
        <begin position="1283"/>
        <end position="1306"/>
    </location>
</feature>
<feature type="compositionally biased region" description="Polar residues" evidence="1">
    <location>
        <begin position="940"/>
        <end position="959"/>
    </location>
</feature>
<comment type="caution">
    <text evidence="3">The sequence shown here is derived from an EMBL/GenBank/DDBJ whole genome shotgun (WGS) entry which is preliminary data.</text>
</comment>
<dbReference type="Pfam" id="PF25381">
    <property type="entry name" value="PH_26"/>
    <property type="match status" value="1"/>
</dbReference>
<dbReference type="Proteomes" id="UP000469558">
    <property type="component" value="Unassembled WGS sequence"/>
</dbReference>
<dbReference type="SUPFAM" id="SSF50729">
    <property type="entry name" value="PH domain-like"/>
    <property type="match status" value="1"/>
</dbReference>
<organism evidence="3 4">
    <name type="scientific">Lachnellula suecica</name>
    <dbReference type="NCBI Taxonomy" id="602035"/>
    <lineage>
        <taxon>Eukaryota</taxon>
        <taxon>Fungi</taxon>
        <taxon>Dikarya</taxon>
        <taxon>Ascomycota</taxon>
        <taxon>Pezizomycotina</taxon>
        <taxon>Leotiomycetes</taxon>
        <taxon>Helotiales</taxon>
        <taxon>Lachnaceae</taxon>
        <taxon>Lachnellula</taxon>
    </lineage>
</organism>
<feature type="region of interest" description="Disordered" evidence="1">
    <location>
        <begin position="27"/>
        <end position="101"/>
    </location>
</feature>
<gene>
    <name evidence="3" type="primary">SKG3</name>
    <name evidence="3" type="ORF">LSUE1_G006139</name>
</gene>
<feature type="region of interest" description="Disordered" evidence="1">
    <location>
        <begin position="920"/>
        <end position="1088"/>
    </location>
</feature>
<feature type="compositionally biased region" description="Polar residues" evidence="1">
    <location>
        <begin position="1334"/>
        <end position="1348"/>
    </location>
</feature>